<reference evidence="1" key="1">
    <citation type="journal article" date="2022" name="Toxins">
        <title>Genomic Analysis of Sphingopyxis sp. USTB-05 for Biodegrading Cyanobacterial Hepatotoxins.</title>
        <authorList>
            <person name="Liu C."/>
            <person name="Xu Q."/>
            <person name="Zhao Z."/>
            <person name="Zhang H."/>
            <person name="Liu X."/>
            <person name="Yin C."/>
            <person name="Liu Y."/>
            <person name="Yan H."/>
        </authorList>
    </citation>
    <scope>NUCLEOTIDE SEQUENCE</scope>
    <source>
        <strain evidence="1">NBD5</strain>
    </source>
</reference>
<protein>
    <recommendedName>
        <fullName evidence="3">Hemerythrin-like domain-containing protein</fullName>
    </recommendedName>
</protein>
<gene>
    <name evidence="1" type="ORF">LHA26_03325</name>
</gene>
<evidence type="ECO:0008006" key="3">
    <source>
        <dbReference type="Google" id="ProtNLM"/>
    </source>
</evidence>
<name>A0ABY4XA18_9SPHN</name>
<dbReference type="EMBL" id="CP084930">
    <property type="protein sequence ID" value="USI73526.1"/>
    <property type="molecule type" value="Genomic_DNA"/>
</dbReference>
<dbReference type="Proteomes" id="UP001056937">
    <property type="component" value="Chromosome 1"/>
</dbReference>
<dbReference type="RefSeq" id="WP_252167337.1">
    <property type="nucleotide sequence ID" value="NZ_CP084930.1"/>
</dbReference>
<accession>A0ABY4XA18</accession>
<organism evidence="1 2">
    <name type="scientific">Sphingomonas morindae</name>
    <dbReference type="NCBI Taxonomy" id="1541170"/>
    <lineage>
        <taxon>Bacteria</taxon>
        <taxon>Pseudomonadati</taxon>
        <taxon>Pseudomonadota</taxon>
        <taxon>Alphaproteobacteria</taxon>
        <taxon>Sphingomonadales</taxon>
        <taxon>Sphingomonadaceae</taxon>
        <taxon>Sphingomonas</taxon>
    </lineage>
</organism>
<proteinExistence type="predicted"/>
<sequence>MERFEKQHDDLVRRAEHILAFALSSALGDAKELSEMRRAFSKAIVSHREEEKTHVLNAIRMGRLAERTAADMGNKVIRWQADFMTCNSVWPTARIMAEPCVFADCFKPIVEEMRRLTRMEEEQVLAPIAMAEARPPKASTHKF</sequence>
<evidence type="ECO:0000313" key="1">
    <source>
        <dbReference type="EMBL" id="USI73526.1"/>
    </source>
</evidence>
<keyword evidence="2" id="KW-1185">Reference proteome</keyword>
<evidence type="ECO:0000313" key="2">
    <source>
        <dbReference type="Proteomes" id="UP001056937"/>
    </source>
</evidence>